<feature type="transmembrane region" description="Helical" evidence="6">
    <location>
        <begin position="1328"/>
        <end position="1348"/>
    </location>
</feature>
<proteinExistence type="inferred from homology"/>
<dbReference type="CDD" id="cd05904">
    <property type="entry name" value="4CL"/>
    <property type="match status" value="3"/>
</dbReference>
<dbReference type="Proteomes" id="UP000626092">
    <property type="component" value="Unassembled WGS sequence"/>
</dbReference>
<dbReference type="SUPFAM" id="SSF56801">
    <property type="entry name" value="Acetyl-CoA synthetase-like"/>
    <property type="match status" value="3"/>
</dbReference>
<keyword evidence="6" id="KW-1133">Transmembrane helix</keyword>
<feature type="transmembrane region" description="Helical" evidence="6">
    <location>
        <begin position="1200"/>
        <end position="1225"/>
    </location>
</feature>
<feature type="domain" description="AMP-binding enzyme C-terminal" evidence="8">
    <location>
        <begin position="1549"/>
        <end position="1601"/>
    </location>
</feature>
<dbReference type="PROSITE" id="PS00455">
    <property type="entry name" value="AMP_BINDING"/>
    <property type="match status" value="3"/>
</dbReference>
<sequence length="1693" mass="184902">METSCYGRDGIYRSPRPPLLLPEDPNLSIVSFLFRNSSSYSDKPALIDADSGHTLTFSQFKSTVAKLSHAFLHQLGIKKNDVVLIFAPNSIQFPICFFAIIAIGAIATTVNPVYTVAEISKQVKDCKPKVIVTVPELWDKAKRFGLDYVFMGTEKNSDLIGISSNSKVTWLIDLVKDSRSVSDLLPVVEIKSSDTAALLYSSGTTGLSKGVVLTHRNFVASALMVTADQELTGEMNLLFLCVLPMFHVFGLAVIMYARLQRGDGIVSMAKFDLQMFLRAVEKYRVTHLWVVPPIVLALAKNSMVTKYDVSSVRQILCGAAPLGKDSMAECAKNFPQAVVIQGYGMTETCGIISIENPRLGTRHSGSAGLLVPGVESQIVGIDTFKPLPPTQLGEIWVRGANMMQGYLNNPEATKLTIDEQEWIHTGDLGYFDEEGQLFITGRLKELIKCNGFQIAPAELEGLLVSHPEILDAVVFPLPDAKAGEVPVANVIRSPTSSLTEEDVKKFIANQSHLQKSKTYSHSVTVSRPELQAAQMEISCYGQDGIYSSPRPPLLLPKLPNLSMVSFRHSQLRKRSRHTLLLLSCYGRDGIYRSPRPPLLLPIDPNLSMISFLFRNSSSYSDKPALIDADSGQTLTFSQFKSTVAKLSHAFLHQLGIKKNDVVLIFSPNSIQFPICFFAIIAIGAIATTVNPAYTVLEIAKQVNDCKPKVIVTVPELWDKVKGFGLNYVMIGNEKNSDLISISSSSKVTWLTDLVKDSGSVSDLLPVTQIKSSDTAALLYSSGTTGLSKGVVLTHRNFVASALMVTADQELAGEMNLLFLCVLPMFHVFGLAVIMYARLQRGDGIVSMAKFDLQMFLRAVEKYRVTHLWVVPPIVLALAKNSVVKKYDVSSVRQIACGAAPLGKDSMAECAKNFPQAVVIQGYGMTETCGIVSIENPRLGTRYSGSAGLLVPGVESQIVGVDTLKPLPPKQLGEIWVRGPNMMQGYFNNAEATKLTMDEQGWIHTGDLGYFDEEGQLFIIDRLKELIKCNGFQIAPAEFEGLLVSHPEILDAVVFPLPNAKAGEVPVANVIRSPTSSLTEEDVQKFIADQNHNEPKWRNLVMGEMAFTDHFALLCPYPKTQTSQWSHSGAPISPRPPLLLPKDPNLSMVSFLFRNSSSYADTPALIDADSGQTLTFSQFKSTVAKLSHAFLHELGIKKNDVVLIFSPNSIQFPICFFAIIAIGAIATTVNPAYTVSEIAKQVNDCKPKVIITIPVLWDKVSWLIDLVKDSGSVSDLLPMAEIKSTDTAALLYSSGTTGLSKGVVLTHRNFVASALMVTADQELAGEMNLLFLCVLPMFHVFGLAVIMYARLHRGDGIVSMAKFDLEMFLRAVEKYRVTHLCVVPPIVLALAKNSVLRKYDVSSVRQIVSAAAPLGKDSMEECAKNFPQAVIIQGFGMTESCGIVSIENPRLGTRHSGSVGLLVPGVESQIVDVDTLKPLPPKQLGEIWVRGANMMQGYFNNPEATKLTIDEQGWVHTGDLGYFDENGQLFIIDRLKELIKCNGFQIAPAELEGLLVSHPEILDAVVFPFPDAKAGEVPVANIIRSPTSSLTEEDVQKFIADQQQPPRQNLLQQQPPRHSTTTPPTASSEKLNGAGPTEQIGAQQNTSKIPNLITTNPTRNHDAVTPEPAGTHQNGSEIKEEGGKAEKGRVTAVE</sequence>
<organism evidence="9 10">
    <name type="scientific">Rhododendron simsii</name>
    <name type="common">Sims's rhododendron</name>
    <dbReference type="NCBI Taxonomy" id="118357"/>
    <lineage>
        <taxon>Eukaryota</taxon>
        <taxon>Viridiplantae</taxon>
        <taxon>Streptophyta</taxon>
        <taxon>Embryophyta</taxon>
        <taxon>Tracheophyta</taxon>
        <taxon>Spermatophyta</taxon>
        <taxon>Magnoliopsida</taxon>
        <taxon>eudicotyledons</taxon>
        <taxon>Gunneridae</taxon>
        <taxon>Pentapetalae</taxon>
        <taxon>asterids</taxon>
        <taxon>Ericales</taxon>
        <taxon>Ericaceae</taxon>
        <taxon>Ericoideae</taxon>
        <taxon>Rhodoreae</taxon>
        <taxon>Rhododendron</taxon>
    </lineage>
</organism>
<keyword evidence="6" id="KW-0812">Transmembrane</keyword>
<dbReference type="GO" id="GO:0106286">
    <property type="term" value="F:(E)-caffeate-CoA ligase activity"/>
    <property type="evidence" value="ECO:0007669"/>
    <property type="project" value="UniProtKB-ARBA"/>
</dbReference>
<keyword evidence="4" id="KW-0587">Phenylpropanoid metabolism</keyword>
<keyword evidence="6" id="KW-0472">Membrane</keyword>
<dbReference type="EMBL" id="WJXA01000001">
    <property type="protein sequence ID" value="KAF7152505.1"/>
    <property type="molecule type" value="Genomic_DNA"/>
</dbReference>
<keyword evidence="3" id="KW-0436">Ligase</keyword>
<dbReference type="InterPro" id="IPR020845">
    <property type="entry name" value="AMP-binding_CS"/>
</dbReference>
<gene>
    <name evidence="9" type="ORF">RHSIM_Rhsim01G0211600</name>
</gene>
<dbReference type="PANTHER" id="PTHR24096">
    <property type="entry name" value="LONG-CHAIN-FATTY-ACID--COA LIGASE"/>
    <property type="match status" value="1"/>
</dbReference>
<evidence type="ECO:0000259" key="7">
    <source>
        <dbReference type="Pfam" id="PF00501"/>
    </source>
</evidence>
<protein>
    <recommendedName>
        <fullName evidence="11">4-coumarate--CoA ligase</fullName>
    </recommendedName>
</protein>
<dbReference type="Pfam" id="PF13193">
    <property type="entry name" value="AMP-binding_C"/>
    <property type="match status" value="3"/>
</dbReference>
<feature type="transmembrane region" description="Helical" evidence="6">
    <location>
        <begin position="816"/>
        <end position="836"/>
    </location>
</feature>
<evidence type="ECO:0000313" key="10">
    <source>
        <dbReference type="Proteomes" id="UP000626092"/>
    </source>
</evidence>
<dbReference type="Pfam" id="PF00501">
    <property type="entry name" value="AMP-binding"/>
    <property type="match status" value="3"/>
</dbReference>
<keyword evidence="10" id="KW-1185">Reference proteome</keyword>
<feature type="domain" description="AMP-dependent synthetase/ligase" evidence="7">
    <location>
        <begin position="35"/>
        <end position="407"/>
    </location>
</feature>
<evidence type="ECO:0000256" key="6">
    <source>
        <dbReference type="SAM" id="Phobius"/>
    </source>
</evidence>
<feature type="domain" description="AMP-binding enzyme C-terminal" evidence="8">
    <location>
        <begin position="458"/>
        <end position="509"/>
    </location>
</feature>
<evidence type="ECO:0000256" key="3">
    <source>
        <dbReference type="ARBA" id="ARBA00022598"/>
    </source>
</evidence>
<dbReference type="Gene3D" id="3.40.50.12780">
    <property type="entry name" value="N-terminal domain of ligase-like"/>
    <property type="match status" value="3"/>
</dbReference>
<evidence type="ECO:0008006" key="11">
    <source>
        <dbReference type="Google" id="ProtNLM"/>
    </source>
</evidence>
<evidence type="ECO:0000256" key="4">
    <source>
        <dbReference type="ARBA" id="ARBA00023051"/>
    </source>
</evidence>
<feature type="region of interest" description="Disordered" evidence="5">
    <location>
        <begin position="1599"/>
        <end position="1693"/>
    </location>
</feature>
<feature type="transmembrane region" description="Helical" evidence="6">
    <location>
        <begin position="91"/>
        <end position="114"/>
    </location>
</feature>
<feature type="domain" description="AMP-dependent synthetase/ligase" evidence="7">
    <location>
        <begin position="614"/>
        <end position="986"/>
    </location>
</feature>
<dbReference type="InterPro" id="IPR000873">
    <property type="entry name" value="AMP-dep_synth/lig_dom"/>
</dbReference>
<dbReference type="PANTHER" id="PTHR24096:SF425">
    <property type="entry name" value="4-COUMARATE--COA LIGASE-LIKE 7"/>
    <property type="match status" value="1"/>
</dbReference>
<comment type="similarity">
    <text evidence="2">Belongs to the ATP-dependent AMP-binding enzyme family.</text>
</comment>
<dbReference type="InterPro" id="IPR045851">
    <property type="entry name" value="AMP-bd_C_sf"/>
</dbReference>
<feature type="compositionally biased region" description="Low complexity" evidence="5">
    <location>
        <begin position="1601"/>
        <end position="1616"/>
    </location>
</feature>
<feature type="domain" description="AMP-binding enzyme C-terminal" evidence="8">
    <location>
        <begin position="1037"/>
        <end position="1108"/>
    </location>
</feature>
<dbReference type="UniPathway" id="UPA00372">
    <property type="reaction ID" value="UER00547"/>
</dbReference>
<evidence type="ECO:0000256" key="5">
    <source>
        <dbReference type="SAM" id="MobiDB-lite"/>
    </source>
</evidence>
<evidence type="ECO:0000256" key="2">
    <source>
        <dbReference type="ARBA" id="ARBA00006432"/>
    </source>
</evidence>
<evidence type="ECO:0000313" key="9">
    <source>
        <dbReference type="EMBL" id="KAF7152505.1"/>
    </source>
</evidence>
<comment type="pathway">
    <text evidence="1">Phytoalexin biosynthesis; 3,4',5-trihydroxystilbene biosynthesis; 3,4',5-trihydroxystilbene from trans-4-coumarate: step 1/2.</text>
</comment>
<dbReference type="InterPro" id="IPR042099">
    <property type="entry name" value="ANL_N_sf"/>
</dbReference>
<dbReference type="Gene3D" id="3.30.300.30">
    <property type="match status" value="3"/>
</dbReference>
<reference evidence="9" key="1">
    <citation type="submission" date="2019-11" db="EMBL/GenBank/DDBJ databases">
        <authorList>
            <person name="Liu Y."/>
            <person name="Hou J."/>
            <person name="Li T.-Q."/>
            <person name="Guan C.-H."/>
            <person name="Wu X."/>
            <person name="Wu H.-Z."/>
            <person name="Ling F."/>
            <person name="Zhang R."/>
            <person name="Shi X.-G."/>
            <person name="Ren J.-P."/>
            <person name="Chen E.-F."/>
            <person name="Sun J.-M."/>
        </authorList>
    </citation>
    <scope>NUCLEOTIDE SEQUENCE</scope>
    <source>
        <strain evidence="9">Adult_tree_wgs_1</strain>
        <tissue evidence="9">Leaves</tissue>
    </source>
</reference>
<evidence type="ECO:0000256" key="1">
    <source>
        <dbReference type="ARBA" id="ARBA00004930"/>
    </source>
</evidence>
<feature type="compositionally biased region" description="Basic and acidic residues" evidence="5">
    <location>
        <begin position="1676"/>
        <end position="1693"/>
    </location>
</feature>
<feature type="compositionally biased region" description="Polar residues" evidence="5">
    <location>
        <begin position="1617"/>
        <end position="1629"/>
    </location>
</feature>
<name>A0A834LY56_RHOSS</name>
<feature type="domain" description="AMP-dependent synthetase/ligase" evidence="7">
    <location>
        <begin position="1153"/>
        <end position="1498"/>
    </location>
</feature>
<dbReference type="FunFam" id="3.40.50.12780:FF:000003">
    <property type="entry name" value="Long-chain-fatty-acid--CoA ligase FadD"/>
    <property type="match status" value="3"/>
</dbReference>
<dbReference type="InterPro" id="IPR025110">
    <property type="entry name" value="AMP-bd_C"/>
</dbReference>
<evidence type="ECO:0000259" key="8">
    <source>
        <dbReference type="Pfam" id="PF13193"/>
    </source>
</evidence>
<accession>A0A834LY56</accession>
<feature type="transmembrane region" description="Helical" evidence="6">
    <location>
        <begin position="237"/>
        <end position="257"/>
    </location>
</feature>
<dbReference type="OrthoDB" id="10253869at2759"/>
<feature type="compositionally biased region" description="Polar residues" evidence="5">
    <location>
        <begin position="1639"/>
        <end position="1657"/>
    </location>
</feature>
<comment type="caution">
    <text evidence="9">The sequence shown here is derived from an EMBL/GenBank/DDBJ whole genome shotgun (WGS) entry which is preliminary data.</text>
</comment>
<dbReference type="GO" id="GO:0009698">
    <property type="term" value="P:phenylpropanoid metabolic process"/>
    <property type="evidence" value="ECO:0007669"/>
    <property type="project" value="UniProtKB-KW"/>
</dbReference>